<dbReference type="STRING" id="35608.A0A2U1NBX5"/>
<accession>A0A2U1NBX5</accession>
<evidence type="ECO:0000313" key="1">
    <source>
        <dbReference type="EMBL" id="PWA70990.1"/>
    </source>
</evidence>
<name>A0A2U1NBX5_ARTAN</name>
<dbReference type="OrthoDB" id="269151at2759"/>
<protein>
    <submittedName>
        <fullName evidence="1">GTP-binding protein, orthogonal bundle domain-containing protein</fullName>
    </submittedName>
</protein>
<proteinExistence type="predicted"/>
<comment type="caution">
    <text evidence="1">The sequence shown here is derived from an EMBL/GenBank/DDBJ whole genome shotgun (WGS) entry which is preliminary data.</text>
</comment>
<gene>
    <name evidence="1" type="ORF">CTI12_AA132180</name>
</gene>
<reference evidence="1 2" key="1">
    <citation type="journal article" date="2018" name="Mol. Plant">
        <title>The genome of Artemisia annua provides insight into the evolution of Asteraceae family and artemisinin biosynthesis.</title>
        <authorList>
            <person name="Shen Q."/>
            <person name="Zhang L."/>
            <person name="Liao Z."/>
            <person name="Wang S."/>
            <person name="Yan T."/>
            <person name="Shi P."/>
            <person name="Liu M."/>
            <person name="Fu X."/>
            <person name="Pan Q."/>
            <person name="Wang Y."/>
            <person name="Lv Z."/>
            <person name="Lu X."/>
            <person name="Zhang F."/>
            <person name="Jiang W."/>
            <person name="Ma Y."/>
            <person name="Chen M."/>
            <person name="Hao X."/>
            <person name="Li L."/>
            <person name="Tang Y."/>
            <person name="Lv G."/>
            <person name="Zhou Y."/>
            <person name="Sun X."/>
            <person name="Brodelius P.E."/>
            <person name="Rose J.K.C."/>
            <person name="Tang K."/>
        </authorList>
    </citation>
    <scope>NUCLEOTIDE SEQUENCE [LARGE SCALE GENOMIC DNA]</scope>
    <source>
        <strain evidence="2">cv. Huhao1</strain>
        <tissue evidence="1">Leaf</tissue>
    </source>
</reference>
<dbReference type="EMBL" id="PKPP01003150">
    <property type="protein sequence ID" value="PWA70990.1"/>
    <property type="molecule type" value="Genomic_DNA"/>
</dbReference>
<keyword evidence="2" id="KW-1185">Reference proteome</keyword>
<organism evidence="1 2">
    <name type="scientific">Artemisia annua</name>
    <name type="common">Sweet wormwood</name>
    <dbReference type="NCBI Taxonomy" id="35608"/>
    <lineage>
        <taxon>Eukaryota</taxon>
        <taxon>Viridiplantae</taxon>
        <taxon>Streptophyta</taxon>
        <taxon>Embryophyta</taxon>
        <taxon>Tracheophyta</taxon>
        <taxon>Spermatophyta</taxon>
        <taxon>Magnoliopsida</taxon>
        <taxon>eudicotyledons</taxon>
        <taxon>Gunneridae</taxon>
        <taxon>Pentapetalae</taxon>
        <taxon>asterids</taxon>
        <taxon>campanulids</taxon>
        <taxon>Asterales</taxon>
        <taxon>Asteraceae</taxon>
        <taxon>Asteroideae</taxon>
        <taxon>Anthemideae</taxon>
        <taxon>Artemisiinae</taxon>
        <taxon>Artemisia</taxon>
    </lineage>
</organism>
<evidence type="ECO:0000313" key="2">
    <source>
        <dbReference type="Proteomes" id="UP000245207"/>
    </source>
</evidence>
<dbReference type="Proteomes" id="UP000245207">
    <property type="component" value="Unassembled WGS sequence"/>
</dbReference>
<sequence>MRGHIVGPWFSCSATPVMVVKNTNVLLNLLMQGSQMWLGVCVQARFLCDLGKRWARFGSDLELLDSPGIILMRMSDQSAAIKLAICDDIGDKSYLKT</sequence>
<dbReference type="AlphaFoldDB" id="A0A2U1NBX5"/>